<dbReference type="PANTHER" id="PTHR30598:SF3">
    <property type="entry name" value="RESPIRATORY NITRATE REDUCTASE 1 GAMMA CHAIN"/>
    <property type="match status" value="1"/>
</dbReference>
<gene>
    <name evidence="16" type="ORF">JOF33_001885</name>
</gene>
<evidence type="ECO:0000313" key="16">
    <source>
        <dbReference type="EMBL" id="MBP2333186.1"/>
    </source>
</evidence>
<keyword evidence="11" id="KW-0534">Nitrate assimilation</keyword>
<evidence type="ECO:0000313" key="17">
    <source>
        <dbReference type="Proteomes" id="UP001519305"/>
    </source>
</evidence>
<evidence type="ECO:0000256" key="6">
    <source>
        <dbReference type="ARBA" id="ARBA00022723"/>
    </source>
</evidence>
<reference evidence="16 17" key="1">
    <citation type="submission" date="2021-03" db="EMBL/GenBank/DDBJ databases">
        <title>Sequencing the genomes of 1000 actinobacteria strains.</title>
        <authorList>
            <person name="Klenk H.-P."/>
        </authorList>
    </citation>
    <scope>NUCLEOTIDE SEQUENCE [LARGE SCALE GENOMIC DNA]</scope>
    <source>
        <strain evidence="16 17">DSM 44506</strain>
    </source>
</reference>
<dbReference type="SUPFAM" id="SSF103501">
    <property type="entry name" value="Respiratory nitrate reductase 1 gamma chain"/>
    <property type="match status" value="1"/>
</dbReference>
<evidence type="ECO:0000256" key="5">
    <source>
        <dbReference type="ARBA" id="ARBA00022692"/>
    </source>
</evidence>
<evidence type="ECO:0000256" key="1">
    <source>
        <dbReference type="ARBA" id="ARBA00004651"/>
    </source>
</evidence>
<keyword evidence="10" id="KW-0408">Iron</keyword>
<evidence type="ECO:0000256" key="10">
    <source>
        <dbReference type="ARBA" id="ARBA00023004"/>
    </source>
</evidence>
<evidence type="ECO:0000259" key="15">
    <source>
        <dbReference type="Pfam" id="PF02665"/>
    </source>
</evidence>
<protein>
    <submittedName>
        <fullName evidence="16">Nitrate reductase gamma subunit</fullName>
        <ecNumber evidence="16">1.7.99.4</ecNumber>
    </submittedName>
</protein>
<evidence type="ECO:0000256" key="3">
    <source>
        <dbReference type="ARBA" id="ARBA00022475"/>
    </source>
</evidence>
<keyword evidence="5 14" id="KW-0812">Transmembrane</keyword>
<keyword evidence="4" id="KW-0349">Heme</keyword>
<keyword evidence="17" id="KW-1185">Reference proteome</keyword>
<keyword evidence="7" id="KW-0249">Electron transport</keyword>
<dbReference type="Gene3D" id="1.20.950.20">
    <property type="entry name" value="Transmembrane di-heme cytochromes, Chain C"/>
    <property type="match status" value="1"/>
</dbReference>
<evidence type="ECO:0000256" key="8">
    <source>
        <dbReference type="ARBA" id="ARBA00022989"/>
    </source>
</evidence>
<evidence type="ECO:0000256" key="12">
    <source>
        <dbReference type="ARBA" id="ARBA00023136"/>
    </source>
</evidence>
<dbReference type="Pfam" id="PF02665">
    <property type="entry name" value="Nitrate_red_gam"/>
    <property type="match status" value="1"/>
</dbReference>
<feature type="transmembrane region" description="Helical" evidence="14">
    <location>
        <begin position="87"/>
        <end position="111"/>
    </location>
</feature>
<proteinExistence type="predicted"/>
<evidence type="ECO:0000256" key="14">
    <source>
        <dbReference type="SAM" id="Phobius"/>
    </source>
</evidence>
<keyword evidence="9 16" id="KW-0560">Oxidoreductase</keyword>
<comment type="subcellular location">
    <subcellularLocation>
        <location evidence="1">Cell membrane</location>
        <topology evidence="1">Multi-pass membrane protein</topology>
    </subcellularLocation>
</comment>
<dbReference type="InterPro" id="IPR003816">
    <property type="entry name" value="Nitrate_red_gam"/>
</dbReference>
<evidence type="ECO:0000256" key="2">
    <source>
        <dbReference type="ARBA" id="ARBA00022448"/>
    </source>
</evidence>
<evidence type="ECO:0000256" key="4">
    <source>
        <dbReference type="ARBA" id="ARBA00022617"/>
    </source>
</evidence>
<dbReference type="GO" id="GO:0016491">
    <property type="term" value="F:oxidoreductase activity"/>
    <property type="evidence" value="ECO:0007669"/>
    <property type="project" value="UniProtKB-KW"/>
</dbReference>
<keyword evidence="2" id="KW-0813">Transport</keyword>
<keyword evidence="8 14" id="KW-1133">Transmembrane helix</keyword>
<evidence type="ECO:0000256" key="9">
    <source>
        <dbReference type="ARBA" id="ARBA00023002"/>
    </source>
</evidence>
<feature type="transmembrane region" description="Helical" evidence="14">
    <location>
        <begin position="6"/>
        <end position="26"/>
    </location>
</feature>
<keyword evidence="12 14" id="KW-0472">Membrane</keyword>
<name>A0ABS4U9I8_9CORY</name>
<feature type="domain" description="NarG-like" evidence="15">
    <location>
        <begin position="6"/>
        <end position="227"/>
    </location>
</feature>
<keyword evidence="6" id="KW-0479">Metal-binding</keyword>
<accession>A0ABS4U9I8</accession>
<comment type="caution">
    <text evidence="16">The sequence shown here is derived from an EMBL/GenBank/DDBJ whole genome shotgun (WGS) entry which is preliminary data.</text>
</comment>
<feature type="region of interest" description="Disordered" evidence="13">
    <location>
        <begin position="230"/>
        <end position="257"/>
    </location>
</feature>
<evidence type="ECO:0000256" key="13">
    <source>
        <dbReference type="SAM" id="MobiDB-lite"/>
    </source>
</evidence>
<dbReference type="PANTHER" id="PTHR30598">
    <property type="entry name" value="NITRATE REDUCTASE PRIVATE CHAPERONE, REDOX ENZYME MATURATION PROTEIN REMP FAMILY"/>
    <property type="match status" value="1"/>
</dbReference>
<dbReference type="EC" id="1.7.99.4" evidence="16"/>
<evidence type="ECO:0000256" key="7">
    <source>
        <dbReference type="ARBA" id="ARBA00022982"/>
    </source>
</evidence>
<dbReference type="InterPro" id="IPR036197">
    <property type="entry name" value="NarG-like_sf"/>
</dbReference>
<sequence length="257" mass="29282">MTTFDYILWIALPWLCIAIFLVGTIWRFRVDQYRWTTRSSQFLGNRLLKYASPMFHYGILFVAIGHFMGLIIPKSWTEAAGIPQTAYHWLATIGGMTAAIVTILGLIGLLWRRRTDTSVFRATTPNDKFMYFMLALPIALGTIATVLNQVMTDSHGYDYRETISPWLRSLFLFNPQPELMVDVPLSFKLHVIAGFLLFAVWPFTRLIHALSAPVGYLNRPYIVYRSRSPRTTTKHSGGWDPVSTREPEKGQARSSGA</sequence>
<evidence type="ECO:0000256" key="11">
    <source>
        <dbReference type="ARBA" id="ARBA00023063"/>
    </source>
</evidence>
<dbReference type="InterPro" id="IPR051936">
    <property type="entry name" value="Heme-iron_electron_transfer"/>
</dbReference>
<organism evidence="16 17">
    <name type="scientific">Corynebacterium freneyi</name>
    <dbReference type="NCBI Taxonomy" id="134034"/>
    <lineage>
        <taxon>Bacteria</taxon>
        <taxon>Bacillati</taxon>
        <taxon>Actinomycetota</taxon>
        <taxon>Actinomycetes</taxon>
        <taxon>Mycobacteriales</taxon>
        <taxon>Corynebacteriaceae</taxon>
        <taxon>Corynebacterium</taxon>
    </lineage>
</organism>
<dbReference type="Proteomes" id="UP001519305">
    <property type="component" value="Unassembled WGS sequence"/>
</dbReference>
<keyword evidence="3" id="KW-1003">Cell membrane</keyword>
<dbReference type="RefSeq" id="WP_070521201.1">
    <property type="nucleotide sequence ID" value="NZ_CP047357.1"/>
</dbReference>
<feature type="transmembrane region" description="Helical" evidence="14">
    <location>
        <begin position="131"/>
        <end position="151"/>
    </location>
</feature>
<dbReference type="InterPro" id="IPR023234">
    <property type="entry name" value="NarG-like_domain"/>
</dbReference>
<dbReference type="EMBL" id="JAGINY010000001">
    <property type="protein sequence ID" value="MBP2333186.1"/>
    <property type="molecule type" value="Genomic_DNA"/>
</dbReference>
<feature type="transmembrane region" description="Helical" evidence="14">
    <location>
        <begin position="47"/>
        <end position="67"/>
    </location>
</feature>
<dbReference type="NCBIfam" id="TIGR00351">
    <property type="entry name" value="narI"/>
    <property type="match status" value="1"/>
</dbReference>